<proteinExistence type="predicted"/>
<dbReference type="OMA" id="CTERIRY"/>
<dbReference type="Proteomes" id="UP000198287">
    <property type="component" value="Unassembled WGS sequence"/>
</dbReference>
<dbReference type="InterPro" id="IPR002821">
    <property type="entry name" value="Hydantoinase_A"/>
</dbReference>
<protein>
    <submittedName>
        <fullName evidence="3">5-oxoprolinase</fullName>
    </submittedName>
</protein>
<organism evidence="3 4">
    <name type="scientific">Folsomia candida</name>
    <name type="common">Springtail</name>
    <dbReference type="NCBI Taxonomy" id="158441"/>
    <lineage>
        <taxon>Eukaryota</taxon>
        <taxon>Metazoa</taxon>
        <taxon>Ecdysozoa</taxon>
        <taxon>Arthropoda</taxon>
        <taxon>Hexapoda</taxon>
        <taxon>Collembola</taxon>
        <taxon>Entomobryomorpha</taxon>
        <taxon>Isotomoidea</taxon>
        <taxon>Isotomidae</taxon>
        <taxon>Proisotominae</taxon>
        <taxon>Folsomia</taxon>
    </lineage>
</organism>
<dbReference type="InterPro" id="IPR045079">
    <property type="entry name" value="Oxoprolinase-like"/>
</dbReference>
<dbReference type="PANTHER" id="PTHR11365">
    <property type="entry name" value="5-OXOPROLINASE RELATED"/>
    <property type="match status" value="1"/>
</dbReference>
<evidence type="ECO:0000259" key="2">
    <source>
        <dbReference type="Pfam" id="PF05378"/>
    </source>
</evidence>
<dbReference type="AlphaFoldDB" id="A0A226EPW5"/>
<evidence type="ECO:0000259" key="1">
    <source>
        <dbReference type="Pfam" id="PF01968"/>
    </source>
</evidence>
<name>A0A226EPW5_FOLCA</name>
<dbReference type="InterPro" id="IPR008040">
    <property type="entry name" value="Hydant_A_N"/>
</dbReference>
<dbReference type="Pfam" id="PF05378">
    <property type="entry name" value="Hydant_A_N"/>
    <property type="match status" value="1"/>
</dbReference>
<dbReference type="EMBL" id="LNIX01000002">
    <property type="protein sequence ID" value="OXA58861.1"/>
    <property type="molecule type" value="Genomic_DNA"/>
</dbReference>
<dbReference type="PANTHER" id="PTHR11365:SF2">
    <property type="entry name" value="5-OXOPROLINASE"/>
    <property type="match status" value="1"/>
</dbReference>
<dbReference type="GO" id="GO:0017168">
    <property type="term" value="F:5-oxoprolinase (ATP-hydrolyzing) activity"/>
    <property type="evidence" value="ECO:0007669"/>
    <property type="project" value="TreeGrafter"/>
</dbReference>
<feature type="domain" description="Hydantoinase/oxoprolinase N-terminal" evidence="2">
    <location>
        <begin position="4"/>
        <end position="208"/>
    </location>
</feature>
<accession>A0A226EPW5</accession>
<evidence type="ECO:0000313" key="4">
    <source>
        <dbReference type="Proteomes" id="UP000198287"/>
    </source>
</evidence>
<keyword evidence="4" id="KW-1185">Reference proteome</keyword>
<dbReference type="GO" id="GO:0006749">
    <property type="term" value="P:glutathione metabolic process"/>
    <property type="evidence" value="ECO:0007669"/>
    <property type="project" value="TreeGrafter"/>
</dbReference>
<dbReference type="OrthoDB" id="3643at2759"/>
<feature type="domain" description="Hydantoinase A/oxoprolinase" evidence="1">
    <location>
        <begin position="230"/>
        <end position="344"/>
    </location>
</feature>
<sequence>MKFKFAVDRGGTFTDIIARCPSGEIKVMKLLSVDESYPDAPREGIRRIIAQETGVDIKGPVDASAIEWIRMGTTVATNALLERKGERMALLITSGFRDLLHIGNQARPKIFDLSIAMLENLYEEVLEIDERVVTDRTDCQLSPELKESWKTGTTLNNEKVWIAKEIDLDSVRSSLIGLKNKGIKSIAILLLHSYSYPQHELKLRNLALSLGFSHVSLSSEVMPMIRAVPRGTTTSADAYLTPLIKEYLNGFSSGFTGLGQSQVLFMKSDGGLTPMEEFCGSRAILSGPAGGVVGYSKCCYDEYKVPVIGFDMGGTSTDVSRYDGHFEHTYESITAGVTIQTPQFTKVYNYKYINNYKSSTHSFNLSTSNDQHIRDYGSFLCQGFPTNHFKRTWKSIN</sequence>
<evidence type="ECO:0000313" key="3">
    <source>
        <dbReference type="EMBL" id="OXA58861.1"/>
    </source>
</evidence>
<reference evidence="3 4" key="1">
    <citation type="submission" date="2015-12" db="EMBL/GenBank/DDBJ databases">
        <title>The genome of Folsomia candida.</title>
        <authorList>
            <person name="Faddeeva A."/>
            <person name="Derks M.F."/>
            <person name="Anvar Y."/>
            <person name="Smit S."/>
            <person name="Van Straalen N."/>
            <person name="Roelofs D."/>
        </authorList>
    </citation>
    <scope>NUCLEOTIDE SEQUENCE [LARGE SCALE GENOMIC DNA]</scope>
    <source>
        <strain evidence="3 4">VU population</strain>
        <tissue evidence="3">Whole body</tissue>
    </source>
</reference>
<dbReference type="Pfam" id="PF01968">
    <property type="entry name" value="Hydantoinase_A"/>
    <property type="match status" value="1"/>
</dbReference>
<comment type="caution">
    <text evidence="3">The sequence shown here is derived from an EMBL/GenBank/DDBJ whole genome shotgun (WGS) entry which is preliminary data.</text>
</comment>
<dbReference type="STRING" id="158441.A0A226EPW5"/>
<dbReference type="GO" id="GO:0005829">
    <property type="term" value="C:cytosol"/>
    <property type="evidence" value="ECO:0007669"/>
    <property type="project" value="TreeGrafter"/>
</dbReference>
<gene>
    <name evidence="3" type="ORF">Fcan01_05659</name>
</gene>